<dbReference type="Proteomes" id="UP001056120">
    <property type="component" value="Linkage Group LG02"/>
</dbReference>
<comment type="caution">
    <text evidence="1">The sequence shown here is derived from an EMBL/GenBank/DDBJ whole genome shotgun (WGS) entry which is preliminary data.</text>
</comment>
<sequence>MVLSLRDVRGDSEEVFDPYEVYGNDGNEHVQGTVQVEDDMEQGNVQNHVVSEGNEDVQDEDDMEQGNVQDESLIAEGNEANDDVEYVLVMKQGNEVLGLNDFMVQGNEGNEHV</sequence>
<evidence type="ECO:0000313" key="2">
    <source>
        <dbReference type="Proteomes" id="UP001056120"/>
    </source>
</evidence>
<accession>A0ACB9JUI9</accession>
<reference evidence="1 2" key="2">
    <citation type="journal article" date="2022" name="Mol. Ecol. Resour.">
        <title>The genomes of chicory, endive, great burdock and yacon provide insights into Asteraceae paleo-polyploidization history and plant inulin production.</title>
        <authorList>
            <person name="Fan W."/>
            <person name="Wang S."/>
            <person name="Wang H."/>
            <person name="Wang A."/>
            <person name="Jiang F."/>
            <person name="Liu H."/>
            <person name="Zhao H."/>
            <person name="Xu D."/>
            <person name="Zhang Y."/>
        </authorList>
    </citation>
    <scope>NUCLEOTIDE SEQUENCE [LARGE SCALE GENOMIC DNA]</scope>
    <source>
        <strain evidence="2">cv. Yunnan</strain>
        <tissue evidence="1">Leaves</tissue>
    </source>
</reference>
<proteinExistence type="predicted"/>
<keyword evidence="2" id="KW-1185">Reference proteome</keyword>
<name>A0ACB9JUI9_9ASTR</name>
<gene>
    <name evidence="1" type="ORF">L1987_05151</name>
</gene>
<protein>
    <submittedName>
        <fullName evidence="1">Uncharacterized protein</fullName>
    </submittedName>
</protein>
<dbReference type="EMBL" id="CM042019">
    <property type="protein sequence ID" value="KAI3823711.1"/>
    <property type="molecule type" value="Genomic_DNA"/>
</dbReference>
<reference evidence="2" key="1">
    <citation type="journal article" date="2022" name="Mol. Ecol. Resour.">
        <title>The genomes of chicory, endive, great burdock and yacon provide insights into Asteraceae palaeo-polyploidization history and plant inulin production.</title>
        <authorList>
            <person name="Fan W."/>
            <person name="Wang S."/>
            <person name="Wang H."/>
            <person name="Wang A."/>
            <person name="Jiang F."/>
            <person name="Liu H."/>
            <person name="Zhao H."/>
            <person name="Xu D."/>
            <person name="Zhang Y."/>
        </authorList>
    </citation>
    <scope>NUCLEOTIDE SEQUENCE [LARGE SCALE GENOMIC DNA]</scope>
    <source>
        <strain evidence="2">cv. Yunnan</strain>
    </source>
</reference>
<organism evidence="1 2">
    <name type="scientific">Smallanthus sonchifolius</name>
    <dbReference type="NCBI Taxonomy" id="185202"/>
    <lineage>
        <taxon>Eukaryota</taxon>
        <taxon>Viridiplantae</taxon>
        <taxon>Streptophyta</taxon>
        <taxon>Embryophyta</taxon>
        <taxon>Tracheophyta</taxon>
        <taxon>Spermatophyta</taxon>
        <taxon>Magnoliopsida</taxon>
        <taxon>eudicotyledons</taxon>
        <taxon>Gunneridae</taxon>
        <taxon>Pentapetalae</taxon>
        <taxon>asterids</taxon>
        <taxon>campanulids</taxon>
        <taxon>Asterales</taxon>
        <taxon>Asteraceae</taxon>
        <taxon>Asteroideae</taxon>
        <taxon>Heliantheae alliance</taxon>
        <taxon>Millerieae</taxon>
        <taxon>Smallanthus</taxon>
    </lineage>
</organism>
<evidence type="ECO:0000313" key="1">
    <source>
        <dbReference type="EMBL" id="KAI3823711.1"/>
    </source>
</evidence>